<feature type="transmembrane region" description="Helical" evidence="8">
    <location>
        <begin position="153"/>
        <end position="176"/>
    </location>
</feature>
<proteinExistence type="inferred from homology"/>
<evidence type="ECO:0000256" key="6">
    <source>
        <dbReference type="ARBA" id="ARBA00022989"/>
    </source>
</evidence>
<evidence type="ECO:0000313" key="10">
    <source>
        <dbReference type="Proteomes" id="UP000295184"/>
    </source>
</evidence>
<dbReference type="InterPro" id="IPR001463">
    <property type="entry name" value="Na/Ala_symport"/>
</dbReference>
<evidence type="ECO:0000256" key="3">
    <source>
        <dbReference type="ARBA" id="ARBA00022448"/>
    </source>
</evidence>
<evidence type="ECO:0000256" key="1">
    <source>
        <dbReference type="ARBA" id="ARBA00004651"/>
    </source>
</evidence>
<evidence type="ECO:0000256" key="7">
    <source>
        <dbReference type="ARBA" id="ARBA00023136"/>
    </source>
</evidence>
<accession>A0A4R1QVA3</accession>
<dbReference type="Gene3D" id="1.20.1740.10">
    <property type="entry name" value="Amino acid/polyamine transporter I"/>
    <property type="match status" value="1"/>
</dbReference>
<feature type="transmembrane region" description="Helical" evidence="8">
    <location>
        <begin position="424"/>
        <end position="446"/>
    </location>
</feature>
<dbReference type="GO" id="GO:0005886">
    <property type="term" value="C:plasma membrane"/>
    <property type="evidence" value="ECO:0007669"/>
    <property type="project" value="UniProtKB-SubCell"/>
</dbReference>
<feature type="transmembrane region" description="Helical" evidence="8">
    <location>
        <begin position="313"/>
        <end position="332"/>
    </location>
</feature>
<comment type="similarity">
    <text evidence="2 8">Belongs to the alanine or glycine:cation symporter (AGCS) (TC 2.A.25) family.</text>
</comment>
<reference evidence="9 10" key="1">
    <citation type="submission" date="2019-03" db="EMBL/GenBank/DDBJ databases">
        <title>Genomic Encyclopedia of Type Strains, Phase IV (KMG-IV): sequencing the most valuable type-strain genomes for metagenomic binning, comparative biology and taxonomic classification.</title>
        <authorList>
            <person name="Goeker M."/>
        </authorList>
    </citation>
    <scope>NUCLEOTIDE SEQUENCE [LARGE SCALE GENOMIC DNA]</scope>
    <source>
        <strain evidence="9 10">DSM 100451</strain>
    </source>
</reference>
<evidence type="ECO:0000256" key="8">
    <source>
        <dbReference type="RuleBase" id="RU363064"/>
    </source>
</evidence>
<dbReference type="GO" id="GO:0005283">
    <property type="term" value="F:amino acid:sodium symporter activity"/>
    <property type="evidence" value="ECO:0007669"/>
    <property type="project" value="InterPro"/>
</dbReference>
<dbReference type="OrthoDB" id="9804874at2"/>
<evidence type="ECO:0000313" key="9">
    <source>
        <dbReference type="EMBL" id="TCL57051.1"/>
    </source>
</evidence>
<protein>
    <submittedName>
        <fullName evidence="9">AGCS family alanine or glycine:cation symporter</fullName>
    </submittedName>
</protein>
<evidence type="ECO:0000256" key="4">
    <source>
        <dbReference type="ARBA" id="ARBA00022475"/>
    </source>
</evidence>
<feature type="transmembrane region" description="Helical" evidence="8">
    <location>
        <begin position="352"/>
        <end position="378"/>
    </location>
</feature>
<dbReference type="STRING" id="1650663.GCA_001486665_00868"/>
<dbReference type="PANTHER" id="PTHR30330">
    <property type="entry name" value="AGSS FAMILY TRANSPORTER, SODIUM-ALANINE"/>
    <property type="match status" value="1"/>
</dbReference>
<gene>
    <name evidence="9" type="ORF">EDD77_11146</name>
</gene>
<dbReference type="RefSeq" id="WP_058963365.1">
    <property type="nucleotide sequence ID" value="NZ_CABKVM010000014.1"/>
</dbReference>
<feature type="transmembrane region" description="Helical" evidence="8">
    <location>
        <begin position="399"/>
        <end position="418"/>
    </location>
</feature>
<keyword evidence="3 8" id="KW-0813">Transport</keyword>
<keyword evidence="4 8" id="KW-1003">Cell membrane</keyword>
<comment type="subcellular location">
    <subcellularLocation>
        <location evidence="1 8">Cell membrane</location>
        <topology evidence="1 8">Multi-pass membrane protein</topology>
    </subcellularLocation>
</comment>
<dbReference type="Proteomes" id="UP000295184">
    <property type="component" value="Unassembled WGS sequence"/>
</dbReference>
<evidence type="ECO:0000256" key="2">
    <source>
        <dbReference type="ARBA" id="ARBA00009261"/>
    </source>
</evidence>
<evidence type="ECO:0000256" key="5">
    <source>
        <dbReference type="ARBA" id="ARBA00022692"/>
    </source>
</evidence>
<dbReference type="Pfam" id="PF01235">
    <property type="entry name" value="Na_Ala_symp"/>
    <property type="match status" value="1"/>
</dbReference>
<keyword evidence="8" id="KW-0769">Symport</keyword>
<keyword evidence="6 8" id="KW-1133">Transmembrane helix</keyword>
<dbReference type="AlphaFoldDB" id="A0A4R1QVA3"/>
<dbReference type="PANTHER" id="PTHR30330:SF14">
    <property type="entry name" value="SODIUM_AMINO ACID (ALANINE) SYMPORTER"/>
    <property type="match status" value="1"/>
</dbReference>
<feature type="transmembrane region" description="Helical" evidence="8">
    <location>
        <begin position="245"/>
        <end position="268"/>
    </location>
</feature>
<name>A0A4R1QVA3_9FIRM</name>
<dbReference type="EMBL" id="SLUM01000011">
    <property type="protein sequence ID" value="TCL57051.1"/>
    <property type="molecule type" value="Genomic_DNA"/>
</dbReference>
<dbReference type="PRINTS" id="PR00175">
    <property type="entry name" value="NAALASMPORT"/>
</dbReference>
<dbReference type="NCBIfam" id="TIGR00835">
    <property type="entry name" value="agcS"/>
    <property type="match status" value="1"/>
</dbReference>
<organism evidence="9 10">
    <name type="scientific">Allofournierella massiliensis</name>
    <dbReference type="NCBI Taxonomy" id="1650663"/>
    <lineage>
        <taxon>Bacteria</taxon>
        <taxon>Bacillati</taxon>
        <taxon>Bacillota</taxon>
        <taxon>Clostridia</taxon>
        <taxon>Eubacteriales</taxon>
        <taxon>Oscillospiraceae</taxon>
        <taxon>Allofournierella</taxon>
    </lineage>
</organism>
<dbReference type="PROSITE" id="PS00873">
    <property type="entry name" value="NA_ALANINE_SYMP"/>
    <property type="match status" value="1"/>
</dbReference>
<sequence length="493" mass="54215">MTNFLNALNNIIWGPPLIILMIVTGVYFTLRTKFFQVRHLGYIFSRTLGRLFHRTDESADEKGLLTPYEAIATAVGGSVGFGNIAGVATAVTTGGPGAVFWMWLTAFLGMLIKQVEVTLAVYYRRTDENGVPYGGPTYYMERGLGEERHWGKLWLPLAFVFGIGIFSTFFISASTFTTSEVVAQSLGIPQAIAALIMVAILYFMIWGGVKKLGQILTKLVPVMSLSYLILGIVIIFMHLDNLLPTLASIFGEAFTGSAALGGFAGASVSKVISTGMARSVYSNEAGWGSSPMIHASSQTRHPVEQGLWGSFEVFVDTFVVCTITALTVLVSGEWTSGATNATLALNVFTHNFGVFGTVVLTLIMVVFSVTTSGGWYAYYEVVLRHLAKNHPKVKKYLLLMFKYFYAVPPFFLTLYLIYVGDLSIWTLVDITSGIPTFVNVAVILILSGQYFKLLKDYKARYMHIGQVDPDMAIFYEDKPEVKAALEKEKAAQK</sequence>
<feature type="transmembrane region" description="Helical" evidence="8">
    <location>
        <begin position="12"/>
        <end position="30"/>
    </location>
</feature>
<feature type="transmembrane region" description="Helical" evidence="8">
    <location>
        <begin position="219"/>
        <end position="239"/>
    </location>
</feature>
<feature type="transmembrane region" description="Helical" evidence="8">
    <location>
        <begin position="188"/>
        <end position="207"/>
    </location>
</feature>
<keyword evidence="5 8" id="KW-0812">Transmembrane</keyword>
<keyword evidence="7 8" id="KW-0472">Membrane</keyword>
<comment type="caution">
    <text evidence="9">The sequence shown here is derived from an EMBL/GenBank/DDBJ whole genome shotgun (WGS) entry which is preliminary data.</text>
</comment>